<dbReference type="RefSeq" id="WP_286651434.1">
    <property type="nucleotide sequence ID" value="NZ_JACAGK010000027.1"/>
</dbReference>
<keyword evidence="1" id="KW-0812">Transmembrane</keyword>
<reference evidence="2" key="2">
    <citation type="journal article" date="2022" name="Sci. Total Environ.">
        <title>Prevalence, transmission, and molecular epidemiology of tet(X)-positive bacteria among humans, animals, and environmental niches in China: An epidemiological, and genomic-based study.</title>
        <authorList>
            <person name="Dong N."/>
            <person name="Zeng Y."/>
            <person name="Cai C."/>
            <person name="Sun C."/>
            <person name="Lu J."/>
            <person name="Liu C."/>
            <person name="Zhou H."/>
            <person name="Sun Q."/>
            <person name="Shu L."/>
            <person name="Wang H."/>
            <person name="Wang Y."/>
            <person name="Wang S."/>
            <person name="Wu C."/>
            <person name="Chan E.W."/>
            <person name="Chen G."/>
            <person name="Shen Z."/>
            <person name="Chen S."/>
            <person name="Zhang R."/>
        </authorList>
    </citation>
    <scope>NUCLEOTIDE SEQUENCE</scope>
    <source>
        <strain evidence="2">R1692</strain>
    </source>
</reference>
<accession>A0ABT7NNN4</accession>
<organism evidence="2 3">
    <name type="scientific">Sphingobacterium hotanense</name>
    <dbReference type="NCBI Taxonomy" id="649196"/>
    <lineage>
        <taxon>Bacteria</taxon>
        <taxon>Pseudomonadati</taxon>
        <taxon>Bacteroidota</taxon>
        <taxon>Sphingobacteriia</taxon>
        <taxon>Sphingobacteriales</taxon>
        <taxon>Sphingobacteriaceae</taxon>
        <taxon>Sphingobacterium</taxon>
    </lineage>
</organism>
<dbReference type="Pfam" id="PF13571">
    <property type="entry name" value="DUF4133"/>
    <property type="match status" value="1"/>
</dbReference>
<keyword evidence="1" id="KW-1133">Transmembrane helix</keyword>
<keyword evidence="1" id="KW-0472">Membrane</keyword>
<comment type="caution">
    <text evidence="2">The sequence shown here is derived from an EMBL/GenBank/DDBJ whole genome shotgun (WGS) entry which is preliminary data.</text>
</comment>
<proteinExistence type="predicted"/>
<name>A0ABT7NNN4_9SPHI</name>
<protein>
    <submittedName>
        <fullName evidence="2">DUF4133 domain-containing protein</fullName>
    </submittedName>
</protein>
<reference evidence="2" key="1">
    <citation type="submission" date="2020-06" db="EMBL/GenBank/DDBJ databases">
        <authorList>
            <person name="Dong N."/>
        </authorList>
    </citation>
    <scope>NUCLEOTIDE SEQUENCE</scope>
    <source>
        <strain evidence="2">R1692</strain>
    </source>
</reference>
<feature type="transmembrane region" description="Helical" evidence="1">
    <location>
        <begin position="52"/>
        <end position="72"/>
    </location>
</feature>
<gene>
    <name evidence="2" type="ORF">HX018_10765</name>
</gene>
<dbReference type="InterPro" id="IPR025407">
    <property type="entry name" value="DUF4133"/>
</dbReference>
<dbReference type="Proteomes" id="UP001170954">
    <property type="component" value="Unassembled WGS sequence"/>
</dbReference>
<keyword evidence="3" id="KW-1185">Reference proteome</keyword>
<evidence type="ECO:0000256" key="1">
    <source>
        <dbReference type="SAM" id="Phobius"/>
    </source>
</evidence>
<evidence type="ECO:0000313" key="2">
    <source>
        <dbReference type="EMBL" id="MDM1048721.1"/>
    </source>
</evidence>
<feature type="transmembrane region" description="Helical" evidence="1">
    <location>
        <begin position="25"/>
        <end position="46"/>
    </location>
</feature>
<dbReference type="EMBL" id="JACAGK010000027">
    <property type="protein sequence ID" value="MDM1048721.1"/>
    <property type="molecule type" value="Genomic_DNA"/>
</dbReference>
<evidence type="ECO:0000313" key="3">
    <source>
        <dbReference type="Proteomes" id="UP001170954"/>
    </source>
</evidence>
<sequence length="107" mass="12251">MANSIYFINKGVNQPIMFKGFKAQYITYLAIGLVALLLLFAIMHFFGVPSYLSVPGVLIAGLFWVRYIHLLSNRYGQFGLLKKLARSRMPNSLHIDSRRVFIRPNKS</sequence>